<accession>A0ABQ5ETS1</accession>
<sequence length="84" mass="9283">MEKAQAYRSNWDSGDPIVEDLRPRTLGGCLEQLSIVRVSAIGSTCDLPEMGIYTKRSIITNRAVLLVEDAAHGTEIECACTKWK</sequence>
<protein>
    <submittedName>
        <fullName evidence="1">Uncharacterized protein</fullName>
    </submittedName>
</protein>
<reference evidence="1" key="1">
    <citation type="journal article" date="2022" name="Int. J. Mol. Sci.">
        <title>Draft Genome of Tanacetum Coccineum: Genomic Comparison of Closely Related Tanacetum-Family Plants.</title>
        <authorList>
            <person name="Yamashiro T."/>
            <person name="Shiraishi A."/>
            <person name="Nakayama K."/>
            <person name="Satake H."/>
        </authorList>
    </citation>
    <scope>NUCLEOTIDE SEQUENCE</scope>
</reference>
<gene>
    <name evidence="1" type="ORF">Tco_0989303</name>
</gene>
<evidence type="ECO:0000313" key="2">
    <source>
        <dbReference type="Proteomes" id="UP001151760"/>
    </source>
</evidence>
<dbReference type="EMBL" id="BQNB010016656">
    <property type="protein sequence ID" value="GJT54249.1"/>
    <property type="molecule type" value="Genomic_DNA"/>
</dbReference>
<evidence type="ECO:0000313" key="1">
    <source>
        <dbReference type="EMBL" id="GJT54249.1"/>
    </source>
</evidence>
<name>A0ABQ5ETS1_9ASTR</name>
<dbReference type="Proteomes" id="UP001151760">
    <property type="component" value="Unassembled WGS sequence"/>
</dbReference>
<keyword evidence="2" id="KW-1185">Reference proteome</keyword>
<comment type="caution">
    <text evidence="1">The sequence shown here is derived from an EMBL/GenBank/DDBJ whole genome shotgun (WGS) entry which is preliminary data.</text>
</comment>
<organism evidence="1 2">
    <name type="scientific">Tanacetum coccineum</name>
    <dbReference type="NCBI Taxonomy" id="301880"/>
    <lineage>
        <taxon>Eukaryota</taxon>
        <taxon>Viridiplantae</taxon>
        <taxon>Streptophyta</taxon>
        <taxon>Embryophyta</taxon>
        <taxon>Tracheophyta</taxon>
        <taxon>Spermatophyta</taxon>
        <taxon>Magnoliopsida</taxon>
        <taxon>eudicotyledons</taxon>
        <taxon>Gunneridae</taxon>
        <taxon>Pentapetalae</taxon>
        <taxon>asterids</taxon>
        <taxon>campanulids</taxon>
        <taxon>Asterales</taxon>
        <taxon>Asteraceae</taxon>
        <taxon>Asteroideae</taxon>
        <taxon>Anthemideae</taxon>
        <taxon>Anthemidinae</taxon>
        <taxon>Tanacetum</taxon>
    </lineage>
</organism>
<proteinExistence type="predicted"/>
<reference evidence="1" key="2">
    <citation type="submission" date="2022-01" db="EMBL/GenBank/DDBJ databases">
        <authorList>
            <person name="Yamashiro T."/>
            <person name="Shiraishi A."/>
            <person name="Satake H."/>
            <person name="Nakayama K."/>
        </authorList>
    </citation>
    <scope>NUCLEOTIDE SEQUENCE</scope>
</reference>